<dbReference type="AlphaFoldDB" id="A0A382ZZW3"/>
<dbReference type="EMBL" id="UINC01188010">
    <property type="protein sequence ID" value="SVE01024.1"/>
    <property type="molecule type" value="Genomic_DNA"/>
</dbReference>
<name>A0A382ZZW3_9ZZZZ</name>
<feature type="coiled-coil region" evidence="1">
    <location>
        <begin position="48"/>
        <end position="151"/>
    </location>
</feature>
<proteinExistence type="predicted"/>
<evidence type="ECO:0000256" key="2">
    <source>
        <dbReference type="SAM" id="Phobius"/>
    </source>
</evidence>
<organism evidence="3">
    <name type="scientific">marine metagenome</name>
    <dbReference type="NCBI Taxonomy" id="408172"/>
    <lineage>
        <taxon>unclassified sequences</taxon>
        <taxon>metagenomes</taxon>
        <taxon>ecological metagenomes</taxon>
    </lineage>
</organism>
<sequence length="198" mass="23256">MRRSITQDSSYYESLSDISMATLGIFIIFFVINLIFINSDVITQAVKNKKLDQDIISTRQELEDFKLEEARQIADFKKQNESQIQEIEIQIESLRSLSNNLERSINNAQEKIKKALNVDRVISVEEIRTILQEVKLKRRKVENESKQIKLKSNHVRQEYNKYVEAYNEDGMNPYLLLDVDRAGNILLRGKIISERNFR</sequence>
<evidence type="ECO:0000313" key="3">
    <source>
        <dbReference type="EMBL" id="SVE01024.1"/>
    </source>
</evidence>
<keyword evidence="1" id="KW-0175">Coiled coil</keyword>
<keyword evidence="2" id="KW-1133">Transmembrane helix</keyword>
<feature type="non-terminal residue" evidence="3">
    <location>
        <position position="198"/>
    </location>
</feature>
<feature type="transmembrane region" description="Helical" evidence="2">
    <location>
        <begin position="18"/>
        <end position="37"/>
    </location>
</feature>
<reference evidence="3" key="1">
    <citation type="submission" date="2018-05" db="EMBL/GenBank/DDBJ databases">
        <authorList>
            <person name="Lanie J.A."/>
            <person name="Ng W.-L."/>
            <person name="Kazmierczak K.M."/>
            <person name="Andrzejewski T.M."/>
            <person name="Davidsen T.M."/>
            <person name="Wayne K.J."/>
            <person name="Tettelin H."/>
            <person name="Glass J.I."/>
            <person name="Rusch D."/>
            <person name="Podicherti R."/>
            <person name="Tsui H.-C.T."/>
            <person name="Winkler M.E."/>
        </authorList>
    </citation>
    <scope>NUCLEOTIDE SEQUENCE</scope>
</reference>
<gene>
    <name evidence="3" type="ORF">METZ01_LOCUS453878</name>
</gene>
<protein>
    <submittedName>
        <fullName evidence="3">Uncharacterized protein</fullName>
    </submittedName>
</protein>
<keyword evidence="2" id="KW-0812">Transmembrane</keyword>
<accession>A0A382ZZW3</accession>
<evidence type="ECO:0000256" key="1">
    <source>
        <dbReference type="SAM" id="Coils"/>
    </source>
</evidence>
<keyword evidence="2" id="KW-0472">Membrane</keyword>